<evidence type="ECO:0000256" key="3">
    <source>
        <dbReference type="ARBA" id="ARBA00022448"/>
    </source>
</evidence>
<feature type="transmembrane region" description="Helical" evidence="8">
    <location>
        <begin position="77"/>
        <end position="95"/>
    </location>
</feature>
<keyword evidence="3" id="KW-0813">Transport</keyword>
<dbReference type="PROSITE" id="PS50850">
    <property type="entry name" value="MFS"/>
    <property type="match status" value="1"/>
</dbReference>
<dbReference type="EMBL" id="JALJRB010000002">
    <property type="protein sequence ID" value="MCJ8499469.1"/>
    <property type="molecule type" value="Genomic_DNA"/>
</dbReference>
<dbReference type="InterPro" id="IPR020846">
    <property type="entry name" value="MFS_dom"/>
</dbReference>
<feature type="transmembrane region" description="Helical" evidence="8">
    <location>
        <begin position="101"/>
        <end position="122"/>
    </location>
</feature>
<proteinExistence type="inferred from homology"/>
<dbReference type="Pfam" id="PF07690">
    <property type="entry name" value="MFS_1"/>
    <property type="match status" value="1"/>
</dbReference>
<comment type="similarity">
    <text evidence="2">Belongs to the major facilitator superfamily. Bcr/CmlA family.</text>
</comment>
<evidence type="ECO:0000256" key="6">
    <source>
        <dbReference type="ARBA" id="ARBA00022989"/>
    </source>
</evidence>
<dbReference type="PRINTS" id="PR01036">
    <property type="entry name" value="TCRTETB"/>
</dbReference>
<evidence type="ECO:0000313" key="10">
    <source>
        <dbReference type="EMBL" id="MCJ8499469.1"/>
    </source>
</evidence>
<accession>A0AA41UHX5</accession>
<comment type="subcellular location">
    <subcellularLocation>
        <location evidence="1">Cell membrane</location>
        <topology evidence="1">Multi-pass membrane protein</topology>
    </subcellularLocation>
</comment>
<dbReference type="AlphaFoldDB" id="A0AA41UHX5"/>
<feature type="transmembrane region" description="Helical" evidence="8">
    <location>
        <begin position="363"/>
        <end position="381"/>
    </location>
</feature>
<keyword evidence="6 8" id="KW-1133">Transmembrane helix</keyword>
<evidence type="ECO:0000256" key="7">
    <source>
        <dbReference type="ARBA" id="ARBA00023136"/>
    </source>
</evidence>
<dbReference type="GO" id="GO:1990961">
    <property type="term" value="P:xenobiotic detoxification by transmembrane export across the plasma membrane"/>
    <property type="evidence" value="ECO:0007669"/>
    <property type="project" value="InterPro"/>
</dbReference>
<evidence type="ECO:0000259" key="9">
    <source>
        <dbReference type="PROSITE" id="PS50850"/>
    </source>
</evidence>
<name>A0AA41UHX5_9BACT</name>
<dbReference type="Proteomes" id="UP001165427">
    <property type="component" value="Unassembled WGS sequence"/>
</dbReference>
<dbReference type="InterPro" id="IPR036259">
    <property type="entry name" value="MFS_trans_sf"/>
</dbReference>
<sequence>MNSAPPPRPILLLLALLTAFPALSTDMYLPALPYLGALWDVPLVVVNFTLIGFFLSYCVMMLVYGPLSDRFGRRRPLLVGVGIFIAASGMCALAPDIHVLIAARVLQAAGAAAASALALAISKDLFESAQRARIMSYIAVIVALAPMLAPIIGGWVIHYVGWRWVFICQGGMGMIAWVGVFRMTESLQRFQAVSAREAVRVYFRLFRNRRYTGLLLAMSLLVFPFFAFIAGSPDIYMTRFGMDERQFGLFFGFNAFAFMCGPMAFSRLSRRVSTASLLTVAFAGIAISSLLMLIWPYDSPWRLALPMWGITFFLGMSRPPSNNLILDQVDRDVGAASALIIFTFMTCGAISMGLISLQWTDKIRVLSSMGAIGGTAAFLFWHKYGKRYFVA</sequence>
<dbReference type="PANTHER" id="PTHR42718:SF9">
    <property type="entry name" value="MAJOR FACILITATOR SUPERFAMILY MULTIDRUG TRANSPORTER MFSC"/>
    <property type="match status" value="1"/>
</dbReference>
<dbReference type="GO" id="GO:0042910">
    <property type="term" value="F:xenobiotic transmembrane transporter activity"/>
    <property type="evidence" value="ECO:0007669"/>
    <property type="project" value="InterPro"/>
</dbReference>
<dbReference type="CDD" id="cd17320">
    <property type="entry name" value="MFS_MdfA_MDR_like"/>
    <property type="match status" value="1"/>
</dbReference>
<evidence type="ECO:0000256" key="4">
    <source>
        <dbReference type="ARBA" id="ARBA00022475"/>
    </source>
</evidence>
<dbReference type="NCBIfam" id="TIGR00710">
    <property type="entry name" value="efflux_Bcr_CflA"/>
    <property type="match status" value="1"/>
</dbReference>
<feature type="transmembrane region" description="Helical" evidence="8">
    <location>
        <begin position="333"/>
        <end position="357"/>
    </location>
</feature>
<feature type="domain" description="Major facilitator superfamily (MFS) profile" evidence="9">
    <location>
        <begin position="10"/>
        <end position="391"/>
    </location>
</feature>
<evidence type="ECO:0000256" key="8">
    <source>
        <dbReference type="SAM" id="Phobius"/>
    </source>
</evidence>
<feature type="transmembrane region" description="Helical" evidence="8">
    <location>
        <begin position="43"/>
        <end position="65"/>
    </location>
</feature>
<dbReference type="GO" id="GO:0005886">
    <property type="term" value="C:plasma membrane"/>
    <property type="evidence" value="ECO:0007669"/>
    <property type="project" value="UniProtKB-SubCell"/>
</dbReference>
<dbReference type="InterPro" id="IPR004812">
    <property type="entry name" value="Efflux_drug-R_Bcr/CmlA"/>
</dbReference>
<comment type="caution">
    <text evidence="10">The sequence shown here is derived from an EMBL/GenBank/DDBJ whole genome shotgun (WGS) entry which is preliminary data.</text>
</comment>
<keyword evidence="4" id="KW-1003">Cell membrane</keyword>
<feature type="transmembrane region" description="Helical" evidence="8">
    <location>
        <begin position="162"/>
        <end position="181"/>
    </location>
</feature>
<evidence type="ECO:0000256" key="1">
    <source>
        <dbReference type="ARBA" id="ARBA00004651"/>
    </source>
</evidence>
<feature type="transmembrane region" description="Helical" evidence="8">
    <location>
        <begin position="214"/>
        <end position="235"/>
    </location>
</feature>
<evidence type="ECO:0000256" key="2">
    <source>
        <dbReference type="ARBA" id="ARBA00006236"/>
    </source>
</evidence>
<dbReference type="PANTHER" id="PTHR42718">
    <property type="entry name" value="MAJOR FACILITATOR SUPERFAMILY MULTIDRUG TRANSPORTER MFSC"/>
    <property type="match status" value="1"/>
</dbReference>
<organism evidence="10 11">
    <name type="scientific">Desulfatitalea alkaliphila</name>
    <dbReference type="NCBI Taxonomy" id="2929485"/>
    <lineage>
        <taxon>Bacteria</taxon>
        <taxon>Pseudomonadati</taxon>
        <taxon>Thermodesulfobacteriota</taxon>
        <taxon>Desulfobacteria</taxon>
        <taxon>Desulfobacterales</taxon>
        <taxon>Desulfosarcinaceae</taxon>
        <taxon>Desulfatitalea</taxon>
    </lineage>
</organism>
<feature type="transmembrane region" description="Helical" evidence="8">
    <location>
        <begin position="134"/>
        <end position="156"/>
    </location>
</feature>
<dbReference type="Gene3D" id="1.20.1720.10">
    <property type="entry name" value="Multidrug resistance protein D"/>
    <property type="match status" value="1"/>
</dbReference>
<evidence type="ECO:0000256" key="5">
    <source>
        <dbReference type="ARBA" id="ARBA00022692"/>
    </source>
</evidence>
<keyword evidence="7 8" id="KW-0472">Membrane</keyword>
<gene>
    <name evidence="10" type="ORF">MRX98_02695</name>
</gene>
<dbReference type="SUPFAM" id="SSF103473">
    <property type="entry name" value="MFS general substrate transporter"/>
    <property type="match status" value="1"/>
</dbReference>
<protein>
    <submittedName>
        <fullName evidence="10">Multidrug effflux MFS transporter</fullName>
    </submittedName>
</protein>
<dbReference type="InterPro" id="IPR011701">
    <property type="entry name" value="MFS"/>
</dbReference>
<reference evidence="10" key="1">
    <citation type="submission" date="2022-04" db="EMBL/GenBank/DDBJ databases">
        <title>Desulfatitalea alkaliphila sp. nov., a novel anaerobic sulfate-reducing bacterium isolated from terrestrial mud volcano, Taman Peninsula, Russia.</title>
        <authorList>
            <person name="Khomyakova M.A."/>
            <person name="Merkel A.Y."/>
            <person name="Slobodkin A.I."/>
        </authorList>
    </citation>
    <scope>NUCLEOTIDE SEQUENCE</scope>
    <source>
        <strain evidence="10">M08but</strain>
    </source>
</reference>
<feature type="transmembrane region" description="Helical" evidence="8">
    <location>
        <begin position="277"/>
        <end position="297"/>
    </location>
</feature>
<dbReference type="RefSeq" id="WP_246902807.1">
    <property type="nucleotide sequence ID" value="NZ_JALJRB010000002.1"/>
</dbReference>
<keyword evidence="5 8" id="KW-0812">Transmembrane</keyword>
<evidence type="ECO:0000313" key="11">
    <source>
        <dbReference type="Proteomes" id="UP001165427"/>
    </source>
</evidence>
<feature type="transmembrane region" description="Helical" evidence="8">
    <location>
        <begin position="247"/>
        <end position="265"/>
    </location>
</feature>
<feature type="transmembrane region" description="Helical" evidence="8">
    <location>
        <begin position="303"/>
        <end position="321"/>
    </location>
</feature>
<keyword evidence="11" id="KW-1185">Reference proteome</keyword>